<feature type="domain" description="V-type proton ATPase subunit S1 luminal" evidence="8">
    <location>
        <begin position="275"/>
        <end position="368"/>
    </location>
</feature>
<feature type="chain" id="PRO_5046885295" description="V-type proton ATPase subunit S1" evidence="7">
    <location>
        <begin position="22"/>
        <end position="436"/>
    </location>
</feature>
<evidence type="ECO:0000256" key="2">
    <source>
        <dbReference type="ARBA" id="ARBA00009037"/>
    </source>
</evidence>
<keyword evidence="5 6" id="KW-0472">Membrane</keyword>
<gene>
    <name evidence="10" type="ORF">CVLEPA_LOCUS20861</name>
</gene>
<accession>A0ABP0GDH3</accession>
<dbReference type="InterPro" id="IPR046756">
    <property type="entry name" value="VAS1/VOA1_TM"/>
</dbReference>
<evidence type="ECO:0000256" key="1">
    <source>
        <dbReference type="ARBA" id="ARBA00004167"/>
    </source>
</evidence>
<keyword evidence="7" id="KW-0732">Signal</keyword>
<dbReference type="InterPro" id="IPR008388">
    <property type="entry name" value="Ac45_acc_su"/>
</dbReference>
<evidence type="ECO:0000256" key="4">
    <source>
        <dbReference type="ARBA" id="ARBA00022989"/>
    </source>
</evidence>
<evidence type="ECO:0000256" key="3">
    <source>
        <dbReference type="ARBA" id="ARBA00022692"/>
    </source>
</evidence>
<proteinExistence type="inferred from homology"/>
<evidence type="ECO:0000256" key="7">
    <source>
        <dbReference type="SAM" id="SignalP"/>
    </source>
</evidence>
<feature type="signal peptide" evidence="7">
    <location>
        <begin position="1"/>
        <end position="21"/>
    </location>
</feature>
<comment type="similarity">
    <text evidence="2">Belongs to the vacuolar ATPase subunit S1 family.</text>
</comment>
<dbReference type="InterPro" id="IPR046755">
    <property type="entry name" value="VAS1_LD"/>
</dbReference>
<evidence type="ECO:0000256" key="6">
    <source>
        <dbReference type="SAM" id="Phobius"/>
    </source>
</evidence>
<comment type="subcellular location">
    <subcellularLocation>
        <location evidence="1">Membrane</location>
        <topology evidence="1">Single-pass membrane protein</topology>
    </subcellularLocation>
</comment>
<feature type="domain" description="V-type proton ATPase subunit S1/VOA1 transmembrane" evidence="9">
    <location>
        <begin position="385"/>
        <end position="423"/>
    </location>
</feature>
<evidence type="ECO:0008006" key="12">
    <source>
        <dbReference type="Google" id="ProtNLM"/>
    </source>
</evidence>
<keyword evidence="3 6" id="KW-0812">Transmembrane</keyword>
<evidence type="ECO:0000259" key="9">
    <source>
        <dbReference type="Pfam" id="PF20520"/>
    </source>
</evidence>
<name>A0ABP0GDH3_CLALP</name>
<evidence type="ECO:0000313" key="10">
    <source>
        <dbReference type="EMBL" id="CAK8688906.1"/>
    </source>
</evidence>
<dbReference type="Proteomes" id="UP001642483">
    <property type="component" value="Unassembled WGS sequence"/>
</dbReference>
<evidence type="ECO:0000256" key="5">
    <source>
        <dbReference type="ARBA" id="ARBA00023136"/>
    </source>
</evidence>
<organism evidence="10 11">
    <name type="scientific">Clavelina lepadiformis</name>
    <name type="common">Light-bulb sea squirt</name>
    <name type="synonym">Ascidia lepadiformis</name>
    <dbReference type="NCBI Taxonomy" id="159417"/>
    <lineage>
        <taxon>Eukaryota</taxon>
        <taxon>Metazoa</taxon>
        <taxon>Chordata</taxon>
        <taxon>Tunicata</taxon>
        <taxon>Ascidiacea</taxon>
        <taxon>Aplousobranchia</taxon>
        <taxon>Clavelinidae</taxon>
        <taxon>Clavelina</taxon>
    </lineage>
</organism>
<sequence>MLSKLSICFAVVLFIIKLTFASEFVPLFLWTNVRDSSCKYDTPLGPGETISSVLTETYLKCLASLEPDEAFIFVADRLGIEDFTVYANGAKDEENPLRNVKTFMQHDSSIAAPSVEPSNIIEDLHSKLKPIVKENINQMYFPKFDRSSHTATASGLMHLDRQIRDTLQASSGNFVAVLTSERNPDSYGTQNEKTLGGSRQLLEDKKTEKNDTRQMLVGDCLYMAFSSVQLIVGDKKETMANVSTPDFTMIDCKQISPLAKAPVGHVAGNITIQQTFKIQNSTSETVDVEMRFVQRMFQVSYRLWWYLDSVQVTHNGIKTPFDRDFKDSIYAPANWSFICYNGKMSNKANKSNPVSLTLEFLDWQVQPFILNRANNTFGPAYDCIGWFTGPIWSGLLATLLLVYFLWFGVSQLSSITTMDRFDDPKAKTISVPQDTS</sequence>
<protein>
    <recommendedName>
        <fullName evidence="12">V-type proton ATPase subunit S1</fullName>
    </recommendedName>
</protein>
<dbReference type="PANTHER" id="PTHR12471">
    <property type="entry name" value="VACUOLAR ATP SYNTHASE SUBUNIT S1"/>
    <property type="match status" value="1"/>
</dbReference>
<dbReference type="Pfam" id="PF05827">
    <property type="entry name" value="VAS1_LD"/>
    <property type="match status" value="1"/>
</dbReference>
<evidence type="ECO:0000313" key="11">
    <source>
        <dbReference type="Proteomes" id="UP001642483"/>
    </source>
</evidence>
<reference evidence="10 11" key="1">
    <citation type="submission" date="2024-02" db="EMBL/GenBank/DDBJ databases">
        <authorList>
            <person name="Daric V."/>
            <person name="Darras S."/>
        </authorList>
    </citation>
    <scope>NUCLEOTIDE SEQUENCE [LARGE SCALE GENOMIC DNA]</scope>
</reference>
<comment type="caution">
    <text evidence="10">The sequence shown here is derived from an EMBL/GenBank/DDBJ whole genome shotgun (WGS) entry which is preliminary data.</text>
</comment>
<dbReference type="Gene3D" id="2.40.160.110">
    <property type="match status" value="1"/>
</dbReference>
<dbReference type="EMBL" id="CAWYQH010000108">
    <property type="protein sequence ID" value="CAK8688906.1"/>
    <property type="molecule type" value="Genomic_DNA"/>
</dbReference>
<dbReference type="Pfam" id="PF20520">
    <property type="entry name" value="Ac45-VOA1_TM"/>
    <property type="match status" value="1"/>
</dbReference>
<evidence type="ECO:0000259" key="8">
    <source>
        <dbReference type="Pfam" id="PF05827"/>
    </source>
</evidence>
<keyword evidence="11" id="KW-1185">Reference proteome</keyword>
<feature type="transmembrane region" description="Helical" evidence="6">
    <location>
        <begin position="384"/>
        <end position="409"/>
    </location>
</feature>
<keyword evidence="4 6" id="KW-1133">Transmembrane helix</keyword>
<dbReference type="PANTHER" id="PTHR12471:SF7">
    <property type="entry name" value="V-TYPE PROTON ATPASE SUBUNIT S1"/>
    <property type="match status" value="1"/>
</dbReference>